<dbReference type="InterPro" id="IPR000719">
    <property type="entry name" value="Prot_kinase_dom"/>
</dbReference>
<dbReference type="PROSITE" id="PS50011">
    <property type="entry name" value="PROTEIN_KINASE_DOM"/>
    <property type="match status" value="1"/>
</dbReference>
<keyword evidence="2" id="KW-0547">Nucleotide-binding</keyword>
<dbReference type="PANTHER" id="PTHR43289:SF6">
    <property type="entry name" value="SERINE_THREONINE-PROTEIN KINASE NEKL-3"/>
    <property type="match status" value="1"/>
</dbReference>
<evidence type="ECO:0000313" key="6">
    <source>
        <dbReference type="EMBL" id="WDE99041.1"/>
    </source>
</evidence>
<evidence type="ECO:0000256" key="2">
    <source>
        <dbReference type="ARBA" id="ARBA00022741"/>
    </source>
</evidence>
<dbReference type="Pfam" id="PF00069">
    <property type="entry name" value="Pkinase"/>
    <property type="match status" value="1"/>
</dbReference>
<dbReference type="GO" id="GO:0016301">
    <property type="term" value="F:kinase activity"/>
    <property type="evidence" value="ECO:0007669"/>
    <property type="project" value="UniProtKB-KW"/>
</dbReference>
<keyword evidence="1" id="KW-0808">Transferase</keyword>
<evidence type="ECO:0000256" key="1">
    <source>
        <dbReference type="ARBA" id="ARBA00022679"/>
    </source>
</evidence>
<dbReference type="SUPFAM" id="SSF56112">
    <property type="entry name" value="Protein kinase-like (PK-like)"/>
    <property type="match status" value="1"/>
</dbReference>
<protein>
    <submittedName>
        <fullName evidence="6">Serine/threonine-protein kinase</fullName>
    </submittedName>
</protein>
<evidence type="ECO:0000256" key="4">
    <source>
        <dbReference type="ARBA" id="ARBA00022840"/>
    </source>
</evidence>
<dbReference type="CDD" id="cd14014">
    <property type="entry name" value="STKc_PknB_like"/>
    <property type="match status" value="1"/>
</dbReference>
<dbReference type="SMART" id="SM00220">
    <property type="entry name" value="S_TKc"/>
    <property type="match status" value="1"/>
</dbReference>
<keyword evidence="4" id="KW-0067">ATP-binding</keyword>
<dbReference type="Proteomes" id="UP001214250">
    <property type="component" value="Chromosome 2"/>
</dbReference>
<dbReference type="EMBL" id="CP117812">
    <property type="protein sequence ID" value="WDE99041.1"/>
    <property type="molecule type" value="Genomic_DNA"/>
</dbReference>
<accession>A0ABY7W1Z9</accession>
<evidence type="ECO:0000313" key="7">
    <source>
        <dbReference type="Proteomes" id="UP001214250"/>
    </source>
</evidence>
<proteinExistence type="predicted"/>
<dbReference type="Gene3D" id="1.10.510.10">
    <property type="entry name" value="Transferase(Phosphotransferase) domain 1"/>
    <property type="match status" value="1"/>
</dbReference>
<sequence length="240" mass="27402">MSEKFQVKRNLKKVFDDAVCDEQNSGKLYQQLKNSTERYTHQTELGQGGMKTVSLVKDTLTGRAVAKATLKDDTRRETSERFLREARICARLEHPNIVPLHDLGLDEAGDVYFTMKLVEGISFQELIEEIEANKSDVSLSELLDIFVKICDAVSYAHSQQIIHLDLKPENIQISHFGEVMVCDWGLARDLSQKENYTEELIVSESFVTQDGLIRGTPGYMPLNKREELFLKVVFNPIYIL</sequence>
<keyword evidence="7" id="KW-1185">Reference proteome</keyword>
<dbReference type="PANTHER" id="PTHR43289">
    <property type="entry name" value="MITOGEN-ACTIVATED PROTEIN KINASE KINASE KINASE 20-RELATED"/>
    <property type="match status" value="1"/>
</dbReference>
<organism evidence="6 7">
    <name type="scientific">Lentisphaera profundi</name>
    <dbReference type="NCBI Taxonomy" id="1658616"/>
    <lineage>
        <taxon>Bacteria</taxon>
        <taxon>Pseudomonadati</taxon>
        <taxon>Lentisphaerota</taxon>
        <taxon>Lentisphaeria</taxon>
        <taxon>Lentisphaerales</taxon>
        <taxon>Lentisphaeraceae</taxon>
        <taxon>Lentisphaera</taxon>
    </lineage>
</organism>
<gene>
    <name evidence="6" type="ORF">PQO03_14485</name>
</gene>
<evidence type="ECO:0000259" key="5">
    <source>
        <dbReference type="PROSITE" id="PS50011"/>
    </source>
</evidence>
<keyword evidence="3 6" id="KW-0418">Kinase</keyword>
<name>A0ABY7W1Z9_9BACT</name>
<feature type="domain" description="Protein kinase" evidence="5">
    <location>
        <begin position="39"/>
        <end position="240"/>
    </location>
</feature>
<dbReference type="InterPro" id="IPR011009">
    <property type="entry name" value="Kinase-like_dom_sf"/>
</dbReference>
<reference evidence="6 7" key="1">
    <citation type="submission" date="2023-02" db="EMBL/GenBank/DDBJ databases">
        <title>Genome sequence of Lentisphaera profundi SAORIC-696.</title>
        <authorList>
            <person name="Kim e."/>
            <person name="Cho J.-C."/>
            <person name="Choi A."/>
            <person name="Kang I."/>
        </authorList>
    </citation>
    <scope>NUCLEOTIDE SEQUENCE [LARGE SCALE GENOMIC DNA]</scope>
    <source>
        <strain evidence="6 7">SAORIC-696</strain>
    </source>
</reference>
<dbReference type="RefSeq" id="WP_274153903.1">
    <property type="nucleotide sequence ID" value="NZ_CP117812.1"/>
</dbReference>
<evidence type="ECO:0000256" key="3">
    <source>
        <dbReference type="ARBA" id="ARBA00022777"/>
    </source>
</evidence>